<keyword evidence="2" id="KW-1185">Reference proteome</keyword>
<name>A0A543HG62_9MICO</name>
<protein>
    <recommendedName>
        <fullName evidence="3">Glycosyltransferase involved in cell wall biosynthesis</fullName>
    </recommendedName>
</protein>
<dbReference type="EMBL" id="VFPM01000004">
    <property type="protein sequence ID" value="TQM57325.1"/>
    <property type="molecule type" value="Genomic_DNA"/>
</dbReference>
<dbReference type="Gene3D" id="3.40.50.2000">
    <property type="entry name" value="Glycogen Phosphorylase B"/>
    <property type="match status" value="1"/>
</dbReference>
<sequence length="410" mass="44782">MTTVSTSSPARRLVASYCFPPYSDTAAIVAAKRVAEHGEPVDVVFNAMDAIRSRDPGLVRLCGGLVRRWAAVPSRTAFSSWSSISDFQQLGLAEVARWEAEQGPYTSLYSRAQFAASHFLATEVKVSRPEILWDAEFSDPLSHDVQGGVRTTPATDDRSLLRLRTAIETAGFRPPADLNAFAWCEAATFALADRVIFTNEHQRDFMLEACHDPQLAARVEQVAVVSPHPTPPNELYAVANPELRLDPARRHIGYFGNFYANRGLSLVLDALGLLPPPTRGRLALHVFTSDPDELDKEVARRGLSGEVHARPFVGYLDFLALARRMDCLLVTDAVSPPGARNPFLPSKWSDYRGSGTPVWGIVEEGSALDAQPLDHRSPVEHVTAAAHVLRRIAHPAPAAGAAPQDLSRGR</sequence>
<dbReference type="AlphaFoldDB" id="A0A543HG62"/>
<gene>
    <name evidence="1" type="ORF">FBY41_4149</name>
</gene>
<organism evidence="1 2">
    <name type="scientific">Humibacillus xanthopallidus</name>
    <dbReference type="NCBI Taxonomy" id="412689"/>
    <lineage>
        <taxon>Bacteria</taxon>
        <taxon>Bacillati</taxon>
        <taxon>Actinomycetota</taxon>
        <taxon>Actinomycetes</taxon>
        <taxon>Micrococcales</taxon>
        <taxon>Intrasporangiaceae</taxon>
        <taxon>Humibacillus</taxon>
    </lineage>
</organism>
<evidence type="ECO:0000313" key="1">
    <source>
        <dbReference type="EMBL" id="TQM57325.1"/>
    </source>
</evidence>
<dbReference type="Proteomes" id="UP000316747">
    <property type="component" value="Unassembled WGS sequence"/>
</dbReference>
<dbReference type="SUPFAM" id="SSF53756">
    <property type="entry name" value="UDP-Glycosyltransferase/glycogen phosphorylase"/>
    <property type="match status" value="1"/>
</dbReference>
<reference evidence="1 2" key="1">
    <citation type="submission" date="2019-06" db="EMBL/GenBank/DDBJ databases">
        <title>Genome sequencing of plant associated microbes to promote plant fitness in Sorghum bicolor and Oryza sativa.</title>
        <authorList>
            <person name="Coleman-Derr D."/>
        </authorList>
    </citation>
    <scope>NUCLEOTIDE SEQUENCE [LARGE SCALE GENOMIC DNA]</scope>
    <source>
        <strain evidence="1 2">KV-663</strain>
    </source>
</reference>
<proteinExistence type="predicted"/>
<comment type="caution">
    <text evidence="1">The sequence shown here is derived from an EMBL/GenBank/DDBJ whole genome shotgun (WGS) entry which is preliminary data.</text>
</comment>
<accession>A0A543HG62</accession>
<evidence type="ECO:0000313" key="2">
    <source>
        <dbReference type="Proteomes" id="UP000316747"/>
    </source>
</evidence>
<evidence type="ECO:0008006" key="3">
    <source>
        <dbReference type="Google" id="ProtNLM"/>
    </source>
</evidence>